<evidence type="ECO:0000313" key="2">
    <source>
        <dbReference type="EMBL" id="KAF5202670.1"/>
    </source>
</evidence>
<dbReference type="GO" id="GO:0009507">
    <property type="term" value="C:chloroplast"/>
    <property type="evidence" value="ECO:0007669"/>
    <property type="project" value="TreeGrafter"/>
</dbReference>
<dbReference type="InterPro" id="IPR012779">
    <property type="entry name" value="Peptidase_M1_pepN"/>
</dbReference>
<comment type="caution">
    <text evidence="2">The sequence shown here is derived from an EMBL/GenBank/DDBJ whole genome shotgun (WGS) entry which is preliminary data.</text>
</comment>
<dbReference type="InterPro" id="IPR038438">
    <property type="entry name" value="PepN_Ig-like_sf"/>
</dbReference>
<dbReference type="EMBL" id="JABWDY010007775">
    <property type="protein sequence ID" value="KAF5202670.1"/>
    <property type="molecule type" value="Genomic_DNA"/>
</dbReference>
<protein>
    <submittedName>
        <fullName evidence="2">Puromycin-sensitive aminopeptidase</fullName>
    </submittedName>
</protein>
<dbReference type="Pfam" id="PF11940">
    <property type="entry name" value="DUF3458"/>
    <property type="match status" value="1"/>
</dbReference>
<reference evidence="2 3" key="1">
    <citation type="submission" date="2020-06" db="EMBL/GenBank/DDBJ databases">
        <title>Transcriptomic and genomic resources for Thalictrum thalictroides and T. hernandezii: Facilitating candidate gene discovery in an emerging model plant lineage.</title>
        <authorList>
            <person name="Arias T."/>
            <person name="Riano-Pachon D.M."/>
            <person name="Di Stilio V.S."/>
        </authorList>
    </citation>
    <scope>NUCLEOTIDE SEQUENCE [LARGE SCALE GENOMIC DNA]</scope>
    <source>
        <strain evidence="3">cv. WT478/WT964</strain>
        <tissue evidence="2">Leaves</tissue>
    </source>
</reference>
<keyword evidence="2" id="KW-0645">Protease</keyword>
<evidence type="ECO:0000313" key="3">
    <source>
        <dbReference type="Proteomes" id="UP000554482"/>
    </source>
</evidence>
<dbReference type="OrthoDB" id="1714109at2759"/>
<dbReference type="GO" id="GO:0008270">
    <property type="term" value="F:zinc ion binding"/>
    <property type="evidence" value="ECO:0007669"/>
    <property type="project" value="InterPro"/>
</dbReference>
<proteinExistence type="predicted"/>
<dbReference type="Gene3D" id="2.60.40.1840">
    <property type="match status" value="1"/>
</dbReference>
<evidence type="ECO:0000259" key="1">
    <source>
        <dbReference type="Pfam" id="PF11940"/>
    </source>
</evidence>
<dbReference type="PANTHER" id="PTHR46322">
    <property type="entry name" value="PUROMYCIN-SENSITIVE AMINOPEPTIDASE"/>
    <property type="match status" value="1"/>
</dbReference>
<dbReference type="PANTHER" id="PTHR46322:SF1">
    <property type="entry name" value="PUROMYCIN-SENSITIVE AMINOPEPTIDASE"/>
    <property type="match status" value="1"/>
</dbReference>
<dbReference type="GO" id="GO:0004177">
    <property type="term" value="F:aminopeptidase activity"/>
    <property type="evidence" value="ECO:0007669"/>
    <property type="project" value="UniProtKB-KW"/>
</dbReference>
<dbReference type="InterPro" id="IPR035414">
    <property type="entry name" value="Peptidase_M1_pepN_Ig-like"/>
</dbReference>
<dbReference type="Proteomes" id="UP000554482">
    <property type="component" value="Unassembled WGS sequence"/>
</dbReference>
<keyword evidence="2" id="KW-0378">Hydrolase</keyword>
<organism evidence="2 3">
    <name type="scientific">Thalictrum thalictroides</name>
    <name type="common">Rue-anemone</name>
    <name type="synonym">Anemone thalictroides</name>
    <dbReference type="NCBI Taxonomy" id="46969"/>
    <lineage>
        <taxon>Eukaryota</taxon>
        <taxon>Viridiplantae</taxon>
        <taxon>Streptophyta</taxon>
        <taxon>Embryophyta</taxon>
        <taxon>Tracheophyta</taxon>
        <taxon>Spermatophyta</taxon>
        <taxon>Magnoliopsida</taxon>
        <taxon>Ranunculales</taxon>
        <taxon>Ranunculaceae</taxon>
        <taxon>Thalictroideae</taxon>
        <taxon>Thalictrum</taxon>
    </lineage>
</organism>
<keyword evidence="3" id="KW-1185">Reference proteome</keyword>
<feature type="domain" description="Peptidase M1 alanyl aminopeptidase Ig-like fold" evidence="1">
    <location>
        <begin position="33"/>
        <end position="78"/>
    </location>
</feature>
<sequence length="122" mass="13380">MDLYFKRHDGQAVTCEEFFAAMRDANDANFNNFLLCQEAPPTPGLQVKEPMFIPVAVGLLDSSGKDIPLTSLYHDGILESISASGQPVYTVVLQVKKVISMYALSLLHWESGFLFMSCGSGT</sequence>
<dbReference type="AlphaFoldDB" id="A0A7J6X1R6"/>
<name>A0A7J6X1R6_THATH</name>
<keyword evidence="2" id="KW-0031">Aminopeptidase</keyword>
<gene>
    <name evidence="2" type="ORF">FRX31_007743</name>
</gene>
<accession>A0A7J6X1R6</accession>